<evidence type="ECO:0000256" key="15">
    <source>
        <dbReference type="ARBA" id="ARBA00083656"/>
    </source>
</evidence>
<evidence type="ECO:0000256" key="5">
    <source>
        <dbReference type="ARBA" id="ARBA00022679"/>
    </source>
</evidence>
<dbReference type="GO" id="GO:0004314">
    <property type="term" value="F:[acyl-carrier-protein] S-malonyltransferase activity"/>
    <property type="evidence" value="ECO:0007669"/>
    <property type="project" value="UniProtKB-EC"/>
</dbReference>
<dbReference type="InterPro" id="IPR052760">
    <property type="entry name" value="Mitochondrial_malonyltrans"/>
</dbReference>
<evidence type="ECO:0000256" key="10">
    <source>
        <dbReference type="ARBA" id="ARBA00023160"/>
    </source>
</evidence>
<dbReference type="EC" id="2.3.1.39" evidence="3"/>
<keyword evidence="10" id="KW-0275">Fatty acid biosynthesis</keyword>
<keyword evidence="6" id="KW-0276">Fatty acid metabolism</keyword>
<dbReference type="SUPFAM" id="SSF55048">
    <property type="entry name" value="Probable ACP-binding domain of malonyl-CoA ACP transacylase"/>
    <property type="match status" value="1"/>
</dbReference>
<dbReference type="InterPro" id="IPR014043">
    <property type="entry name" value="Acyl_transferase_dom"/>
</dbReference>
<comment type="similarity">
    <text evidence="12">Belongs to the type II malonyltransferase family.</text>
</comment>
<evidence type="ECO:0000256" key="13">
    <source>
        <dbReference type="ARBA" id="ARBA00069490"/>
    </source>
</evidence>
<sequence>MKAVHRGKVRSLLQLSRRLTIEQPGPAEPSPGSPVAQQRRLRKDPRRCSVLLFPGQGSQFVGMAGGLLQYPNVRDMFSVAQRILGYDLLSLCLNGPEKDLQKTVHCQPAVFVASLAAVERLHHENPKAVESCVAAAGFSVGEFAALVFSGAMDFAEALYVVKAQYKQACLQAKEHCRSLGVQEPVCSVANYLFPDGRVIAGHQQALDFLQQKSRSLHFTRTKLLPVSGAFHTDLMASATKPLSDALREVEVRRPEISVYSNVDGKRYMSESHVRRQLARQVVSPVKWEQTLHEIYERTQGESFPLTYEVGPGKQLGATLQKCNRKAFQTYAHVDVAVHEELPD</sequence>
<dbReference type="OrthoDB" id="541883at2759"/>
<dbReference type="Proteomes" id="UP000283210">
    <property type="component" value="Chromosome 23"/>
</dbReference>
<evidence type="ECO:0000256" key="6">
    <source>
        <dbReference type="ARBA" id="ARBA00022832"/>
    </source>
</evidence>
<keyword evidence="9" id="KW-0496">Mitochondrion</keyword>
<evidence type="ECO:0000313" key="18">
    <source>
        <dbReference type="EMBL" id="RVE56631.1"/>
    </source>
</evidence>
<dbReference type="EMBL" id="CM012459">
    <property type="protein sequence ID" value="RVE56631.1"/>
    <property type="molecule type" value="Genomic_DNA"/>
</dbReference>
<keyword evidence="19" id="KW-1185">Reference proteome</keyword>
<reference evidence="18 19" key="1">
    <citation type="submission" date="2018-11" db="EMBL/GenBank/DDBJ databases">
        <authorList>
            <person name="Lopez-Roques C."/>
            <person name="Donnadieu C."/>
            <person name="Bouchez O."/>
            <person name="Klopp C."/>
            <person name="Cabau C."/>
            <person name="Zahm M."/>
        </authorList>
    </citation>
    <scope>NUCLEOTIDE SEQUENCE [LARGE SCALE GENOMIC DNA]</scope>
    <source>
        <strain evidence="18">RS831</strain>
        <tissue evidence="18">Whole body</tissue>
    </source>
</reference>
<comment type="subcellular location">
    <subcellularLocation>
        <location evidence="1">Mitochondrion</location>
    </subcellularLocation>
</comment>
<keyword evidence="4" id="KW-0444">Lipid biosynthesis</keyword>
<dbReference type="GO" id="GO:0005739">
    <property type="term" value="C:mitochondrion"/>
    <property type="evidence" value="ECO:0007669"/>
    <property type="project" value="UniProtKB-SubCell"/>
</dbReference>
<name>A0A437C2E7_ORYJA</name>
<dbReference type="AlphaFoldDB" id="A0A437C2E7"/>
<evidence type="ECO:0000313" key="19">
    <source>
        <dbReference type="Proteomes" id="UP000283210"/>
    </source>
</evidence>
<evidence type="ECO:0000256" key="16">
    <source>
        <dbReference type="SAM" id="MobiDB-lite"/>
    </source>
</evidence>
<dbReference type="SUPFAM" id="SSF52151">
    <property type="entry name" value="FabD/lysophospholipase-like"/>
    <property type="match status" value="1"/>
</dbReference>
<evidence type="ECO:0000256" key="7">
    <source>
        <dbReference type="ARBA" id="ARBA00022946"/>
    </source>
</evidence>
<keyword evidence="7" id="KW-0809">Transit peptide</keyword>
<protein>
    <recommendedName>
        <fullName evidence="13">Malonyl-CoA-acyl carrier protein transacylase, mitochondrial</fullName>
        <ecNumber evidence="3">2.3.1.39</ecNumber>
    </recommendedName>
    <alternativeName>
        <fullName evidence="15">Mitochondrial malonyltransferase</fullName>
    </alternativeName>
    <alternativeName>
        <fullName evidence="14">[Acyl-carrier-protein] malonyltransferase</fullName>
    </alternativeName>
</protein>
<gene>
    <name evidence="18" type="ORF">OJAV_G00223490</name>
</gene>
<evidence type="ECO:0000256" key="14">
    <source>
        <dbReference type="ARBA" id="ARBA00077751"/>
    </source>
</evidence>
<dbReference type="SMART" id="SM00827">
    <property type="entry name" value="PKS_AT"/>
    <property type="match status" value="1"/>
</dbReference>
<feature type="domain" description="Malonyl-CoA:ACP transacylase (MAT)" evidence="17">
    <location>
        <begin position="52"/>
        <end position="337"/>
    </location>
</feature>
<dbReference type="Gene3D" id="3.40.366.10">
    <property type="entry name" value="Malonyl-Coenzyme A Acyl Carrier Protein, domain 2"/>
    <property type="match status" value="1"/>
</dbReference>
<dbReference type="PANTHER" id="PTHR47170">
    <property type="entry name" value="MALONYL-COA ACP TRANSACYLASE, ACP-BINDING"/>
    <property type="match status" value="1"/>
</dbReference>
<dbReference type="UniPathway" id="UPA00094"/>
<evidence type="ECO:0000256" key="3">
    <source>
        <dbReference type="ARBA" id="ARBA00013258"/>
    </source>
</evidence>
<dbReference type="InterPro" id="IPR001227">
    <property type="entry name" value="Ac_transferase_dom_sf"/>
</dbReference>
<evidence type="ECO:0000256" key="4">
    <source>
        <dbReference type="ARBA" id="ARBA00022516"/>
    </source>
</evidence>
<organism evidence="18 19">
    <name type="scientific">Oryzias javanicus</name>
    <name type="common">Javanese ricefish</name>
    <name type="synonym">Aplocheilus javanicus</name>
    <dbReference type="NCBI Taxonomy" id="123683"/>
    <lineage>
        <taxon>Eukaryota</taxon>
        <taxon>Metazoa</taxon>
        <taxon>Chordata</taxon>
        <taxon>Craniata</taxon>
        <taxon>Vertebrata</taxon>
        <taxon>Euteleostomi</taxon>
        <taxon>Actinopterygii</taxon>
        <taxon>Neopterygii</taxon>
        <taxon>Teleostei</taxon>
        <taxon>Neoteleostei</taxon>
        <taxon>Acanthomorphata</taxon>
        <taxon>Ovalentaria</taxon>
        <taxon>Atherinomorphae</taxon>
        <taxon>Beloniformes</taxon>
        <taxon>Adrianichthyidae</taxon>
        <taxon>Oryziinae</taxon>
        <taxon>Oryzias</taxon>
    </lineage>
</organism>
<evidence type="ECO:0000256" key="1">
    <source>
        <dbReference type="ARBA" id="ARBA00004173"/>
    </source>
</evidence>
<accession>A0A437C2E7</accession>
<evidence type="ECO:0000256" key="2">
    <source>
        <dbReference type="ARBA" id="ARBA00005194"/>
    </source>
</evidence>
<comment type="pathway">
    <text evidence="2">Lipid metabolism; fatty acid biosynthesis.</text>
</comment>
<dbReference type="PANTHER" id="PTHR47170:SF2">
    <property type="entry name" value="MALONYL-COA:ACP TRANSACYLASE (MAT) DOMAIN-CONTAINING PROTEIN"/>
    <property type="match status" value="1"/>
</dbReference>
<dbReference type="GO" id="GO:0006633">
    <property type="term" value="P:fatty acid biosynthetic process"/>
    <property type="evidence" value="ECO:0007669"/>
    <property type="project" value="UniProtKB-UniPathway"/>
</dbReference>
<evidence type="ECO:0000256" key="11">
    <source>
        <dbReference type="ARBA" id="ARBA00048404"/>
    </source>
</evidence>
<dbReference type="Gene3D" id="3.30.70.250">
    <property type="entry name" value="Malonyl-CoA ACP transacylase, ACP-binding"/>
    <property type="match status" value="1"/>
</dbReference>
<dbReference type="InterPro" id="IPR016035">
    <property type="entry name" value="Acyl_Trfase/lysoPLipase"/>
</dbReference>
<keyword evidence="8" id="KW-0443">Lipid metabolism</keyword>
<evidence type="ECO:0000256" key="8">
    <source>
        <dbReference type="ARBA" id="ARBA00023098"/>
    </source>
</evidence>
<reference evidence="18 19" key="2">
    <citation type="submission" date="2019-01" db="EMBL/GenBank/DDBJ databases">
        <title>A chromosome length genome reference of the Java medaka (oryzias javanicus).</title>
        <authorList>
            <person name="Herpin A."/>
            <person name="Takehana Y."/>
            <person name="Naruse K."/>
            <person name="Ansai S."/>
            <person name="Kawaguchi M."/>
        </authorList>
    </citation>
    <scope>NUCLEOTIDE SEQUENCE [LARGE SCALE GENOMIC DNA]</scope>
    <source>
        <strain evidence="18">RS831</strain>
        <tissue evidence="18">Whole body</tissue>
    </source>
</reference>
<keyword evidence="5" id="KW-0808">Transferase</keyword>
<comment type="catalytic activity">
    <reaction evidence="11">
        <text>holo-[ACP] + malonyl-CoA = malonyl-[ACP] + CoA</text>
        <dbReference type="Rhea" id="RHEA:41792"/>
        <dbReference type="Rhea" id="RHEA-COMP:9623"/>
        <dbReference type="Rhea" id="RHEA-COMP:9685"/>
        <dbReference type="ChEBI" id="CHEBI:57287"/>
        <dbReference type="ChEBI" id="CHEBI:57384"/>
        <dbReference type="ChEBI" id="CHEBI:64479"/>
        <dbReference type="ChEBI" id="CHEBI:78449"/>
        <dbReference type="EC" id="2.3.1.39"/>
    </reaction>
    <physiologicalReaction direction="left-to-right" evidence="11">
        <dbReference type="Rhea" id="RHEA:41793"/>
    </physiologicalReaction>
</comment>
<proteinExistence type="inferred from homology"/>
<evidence type="ECO:0000259" key="17">
    <source>
        <dbReference type="SMART" id="SM00827"/>
    </source>
</evidence>
<evidence type="ECO:0000256" key="12">
    <source>
        <dbReference type="ARBA" id="ARBA00061523"/>
    </source>
</evidence>
<dbReference type="FunFam" id="3.30.70.250:FF:000005">
    <property type="entry name" value="Malonyl-CoA-acyl carrier protein transacylase, mitochondrial"/>
    <property type="match status" value="1"/>
</dbReference>
<evidence type="ECO:0000256" key="9">
    <source>
        <dbReference type="ARBA" id="ARBA00023128"/>
    </source>
</evidence>
<dbReference type="InterPro" id="IPR016036">
    <property type="entry name" value="Malonyl_transacylase_ACP-bd"/>
</dbReference>
<dbReference type="Pfam" id="PF00698">
    <property type="entry name" value="Acyl_transf_1"/>
    <property type="match status" value="1"/>
</dbReference>
<feature type="region of interest" description="Disordered" evidence="16">
    <location>
        <begin position="21"/>
        <end position="40"/>
    </location>
</feature>